<organism evidence="1 2">
    <name type="scientific">Punica granatum</name>
    <name type="common">Pomegranate</name>
    <dbReference type="NCBI Taxonomy" id="22663"/>
    <lineage>
        <taxon>Eukaryota</taxon>
        <taxon>Viridiplantae</taxon>
        <taxon>Streptophyta</taxon>
        <taxon>Embryophyta</taxon>
        <taxon>Tracheophyta</taxon>
        <taxon>Spermatophyta</taxon>
        <taxon>Magnoliopsida</taxon>
        <taxon>eudicotyledons</taxon>
        <taxon>Gunneridae</taxon>
        <taxon>Pentapetalae</taxon>
        <taxon>rosids</taxon>
        <taxon>malvids</taxon>
        <taxon>Myrtales</taxon>
        <taxon>Lythraceae</taxon>
        <taxon>Punica</taxon>
    </lineage>
</organism>
<sequence>MRLLHSFAGKPYPSLLHSQCRSHRLLHVIFFVLRPIPAGRTSLFRALGRRHFSVAAAGPSEELSRRNYANNVSEYNTV</sequence>
<proteinExistence type="predicted"/>
<protein>
    <submittedName>
        <fullName evidence="1">Uncharacterized protein</fullName>
    </submittedName>
</protein>
<gene>
    <name evidence="1" type="ORF">CRG98_011275</name>
</gene>
<name>A0A2I0KIM7_PUNGR</name>
<evidence type="ECO:0000313" key="1">
    <source>
        <dbReference type="EMBL" id="PKI68367.1"/>
    </source>
</evidence>
<comment type="caution">
    <text evidence="1">The sequence shown here is derived from an EMBL/GenBank/DDBJ whole genome shotgun (WGS) entry which is preliminary data.</text>
</comment>
<evidence type="ECO:0000313" key="2">
    <source>
        <dbReference type="Proteomes" id="UP000233551"/>
    </source>
</evidence>
<dbReference type="EMBL" id="PGOL01000560">
    <property type="protein sequence ID" value="PKI68367.1"/>
    <property type="molecule type" value="Genomic_DNA"/>
</dbReference>
<feature type="non-terminal residue" evidence="1">
    <location>
        <position position="78"/>
    </location>
</feature>
<reference evidence="1 2" key="1">
    <citation type="submission" date="2017-11" db="EMBL/GenBank/DDBJ databases">
        <title>De-novo sequencing of pomegranate (Punica granatum L.) genome.</title>
        <authorList>
            <person name="Akparov Z."/>
            <person name="Amiraslanov A."/>
            <person name="Hajiyeva S."/>
            <person name="Abbasov M."/>
            <person name="Kaur K."/>
            <person name="Hamwieh A."/>
            <person name="Solovyev V."/>
            <person name="Salamov A."/>
            <person name="Braich B."/>
            <person name="Kosarev P."/>
            <person name="Mahmoud A."/>
            <person name="Hajiyev E."/>
            <person name="Babayeva S."/>
            <person name="Izzatullayeva V."/>
            <person name="Mammadov A."/>
            <person name="Mammadov A."/>
            <person name="Sharifova S."/>
            <person name="Ojaghi J."/>
            <person name="Eynullazada K."/>
            <person name="Bayramov B."/>
            <person name="Abdulazimova A."/>
            <person name="Shahmuradov I."/>
        </authorList>
    </citation>
    <scope>NUCLEOTIDE SEQUENCE [LARGE SCALE GENOMIC DNA]</scope>
    <source>
        <strain evidence="2">cv. AG2017</strain>
        <tissue evidence="1">Leaf</tissue>
    </source>
</reference>
<keyword evidence="2" id="KW-1185">Reference proteome</keyword>
<dbReference type="Proteomes" id="UP000233551">
    <property type="component" value="Unassembled WGS sequence"/>
</dbReference>
<dbReference type="AlphaFoldDB" id="A0A2I0KIM7"/>
<accession>A0A2I0KIM7</accession>